<dbReference type="GO" id="GO:0006508">
    <property type="term" value="P:proteolysis"/>
    <property type="evidence" value="ECO:0007669"/>
    <property type="project" value="UniProtKB-KW"/>
</dbReference>
<evidence type="ECO:0000256" key="1">
    <source>
        <dbReference type="ARBA" id="ARBA00005234"/>
    </source>
</evidence>
<dbReference type="AlphaFoldDB" id="A0A1R2ANV3"/>
<comment type="similarity">
    <text evidence="1">Belongs to the peptidase C48 family.</text>
</comment>
<evidence type="ECO:0000313" key="6">
    <source>
        <dbReference type="Proteomes" id="UP000187209"/>
    </source>
</evidence>
<evidence type="ECO:0000256" key="3">
    <source>
        <dbReference type="ARBA" id="ARBA00022801"/>
    </source>
</evidence>
<dbReference type="InterPro" id="IPR038765">
    <property type="entry name" value="Papain-like_cys_pep_sf"/>
</dbReference>
<dbReference type="Gene3D" id="3.40.395.10">
    <property type="entry name" value="Adenoviral Proteinase, Chain A"/>
    <property type="match status" value="1"/>
</dbReference>
<keyword evidence="6" id="KW-1185">Reference proteome</keyword>
<evidence type="ECO:0000313" key="5">
    <source>
        <dbReference type="EMBL" id="OMJ66202.1"/>
    </source>
</evidence>
<organism evidence="5 6">
    <name type="scientific">Stentor coeruleus</name>
    <dbReference type="NCBI Taxonomy" id="5963"/>
    <lineage>
        <taxon>Eukaryota</taxon>
        <taxon>Sar</taxon>
        <taxon>Alveolata</taxon>
        <taxon>Ciliophora</taxon>
        <taxon>Postciliodesmatophora</taxon>
        <taxon>Heterotrichea</taxon>
        <taxon>Heterotrichida</taxon>
        <taxon>Stentoridae</taxon>
        <taxon>Stentor</taxon>
    </lineage>
</organism>
<dbReference type="EMBL" id="MPUH01001788">
    <property type="protein sequence ID" value="OMJ66202.1"/>
    <property type="molecule type" value="Genomic_DNA"/>
</dbReference>
<dbReference type="Pfam" id="PF02902">
    <property type="entry name" value="Peptidase_C48"/>
    <property type="match status" value="1"/>
</dbReference>
<evidence type="ECO:0000259" key="4">
    <source>
        <dbReference type="Pfam" id="PF02902"/>
    </source>
</evidence>
<keyword evidence="2" id="KW-0645">Protease</keyword>
<keyword evidence="3" id="KW-0378">Hydrolase</keyword>
<dbReference type="Proteomes" id="UP000187209">
    <property type="component" value="Unassembled WGS sequence"/>
</dbReference>
<dbReference type="GO" id="GO:0008234">
    <property type="term" value="F:cysteine-type peptidase activity"/>
    <property type="evidence" value="ECO:0007669"/>
    <property type="project" value="InterPro"/>
</dbReference>
<name>A0A1R2ANV3_9CILI</name>
<evidence type="ECO:0000256" key="2">
    <source>
        <dbReference type="ARBA" id="ARBA00022670"/>
    </source>
</evidence>
<sequence>MDYLSKPFALLKATFQKNNQPRVSSRVLIQRKKISIIKPDHINSKGFYFPKSDKEPCKGSEELEFFFDFNSHSGETLQKRIQLINDTIVYAQKKIRKLSASQNISQVNFLYNEQEAKEVYEEWSDPHNESVIKCLAPGESISDRAMDLFVALIPCGKSIHIMSSDFYKDAKKLVQSYVKTMKNTVASLTDTSEESYNPSEYMQCLKKSGLKSLLDKPYVIVPVREESWSLICVNNENKVLEYFSSNSENDYEEVCLNLEKIIKECEGVEEYDWELIDMPKENSPCDSGVFVMLAIKALALNQPFDFSYEDIEHHRTLISIELNKSALL</sequence>
<proteinExistence type="inferred from homology"/>
<feature type="domain" description="Ubiquitin-like protease family profile" evidence="4">
    <location>
        <begin position="157"/>
        <end position="315"/>
    </location>
</feature>
<accession>A0A1R2ANV3</accession>
<dbReference type="OrthoDB" id="9010393at2759"/>
<reference evidence="5 6" key="1">
    <citation type="submission" date="2016-11" db="EMBL/GenBank/DDBJ databases">
        <title>The macronuclear genome of Stentor coeruleus: a giant cell with tiny introns.</title>
        <authorList>
            <person name="Slabodnick M."/>
            <person name="Ruby J.G."/>
            <person name="Reiff S.B."/>
            <person name="Swart E.C."/>
            <person name="Gosai S."/>
            <person name="Prabakaran S."/>
            <person name="Witkowska E."/>
            <person name="Larue G.E."/>
            <person name="Fisher S."/>
            <person name="Freeman R.M."/>
            <person name="Gunawardena J."/>
            <person name="Chu W."/>
            <person name="Stover N.A."/>
            <person name="Gregory B.D."/>
            <person name="Nowacki M."/>
            <person name="Derisi J."/>
            <person name="Roy S.W."/>
            <person name="Marshall W.F."/>
            <person name="Sood P."/>
        </authorList>
    </citation>
    <scope>NUCLEOTIDE SEQUENCE [LARGE SCALE GENOMIC DNA]</scope>
    <source>
        <strain evidence="5">WM001</strain>
    </source>
</reference>
<comment type="caution">
    <text evidence="5">The sequence shown here is derived from an EMBL/GenBank/DDBJ whole genome shotgun (WGS) entry which is preliminary data.</text>
</comment>
<dbReference type="InterPro" id="IPR003653">
    <property type="entry name" value="Peptidase_C48_C"/>
</dbReference>
<gene>
    <name evidence="5" type="ORF">SteCoe_37040</name>
</gene>
<protein>
    <recommendedName>
        <fullName evidence="4">Ubiquitin-like protease family profile domain-containing protein</fullName>
    </recommendedName>
</protein>
<dbReference type="SUPFAM" id="SSF54001">
    <property type="entry name" value="Cysteine proteinases"/>
    <property type="match status" value="1"/>
</dbReference>